<accession>A0ACB8QBK9</accession>
<dbReference type="Proteomes" id="UP000814128">
    <property type="component" value="Unassembled WGS sequence"/>
</dbReference>
<reference evidence="1" key="2">
    <citation type="journal article" date="2022" name="New Phytol.">
        <title>Evolutionary transition to the ectomycorrhizal habit in the genomes of a hyperdiverse lineage of mushroom-forming fungi.</title>
        <authorList>
            <person name="Looney B."/>
            <person name="Miyauchi S."/>
            <person name="Morin E."/>
            <person name="Drula E."/>
            <person name="Courty P.E."/>
            <person name="Kohler A."/>
            <person name="Kuo A."/>
            <person name="LaButti K."/>
            <person name="Pangilinan J."/>
            <person name="Lipzen A."/>
            <person name="Riley R."/>
            <person name="Andreopoulos W."/>
            <person name="He G."/>
            <person name="Johnson J."/>
            <person name="Nolan M."/>
            <person name="Tritt A."/>
            <person name="Barry K.W."/>
            <person name="Grigoriev I.V."/>
            <person name="Nagy L.G."/>
            <person name="Hibbett D."/>
            <person name="Henrissat B."/>
            <person name="Matheny P.B."/>
            <person name="Labbe J."/>
            <person name="Martin F.M."/>
        </authorList>
    </citation>
    <scope>NUCLEOTIDE SEQUENCE</scope>
    <source>
        <strain evidence="1">EC-137</strain>
    </source>
</reference>
<evidence type="ECO:0000313" key="1">
    <source>
        <dbReference type="EMBL" id="KAI0029129.1"/>
    </source>
</evidence>
<comment type="caution">
    <text evidence="1">The sequence shown here is derived from an EMBL/GenBank/DDBJ whole genome shotgun (WGS) entry which is preliminary data.</text>
</comment>
<keyword evidence="2" id="KW-1185">Reference proteome</keyword>
<gene>
    <name evidence="1" type="ORF">K488DRAFT_80339</name>
</gene>
<protein>
    <submittedName>
        <fullName evidence="1">Uncharacterized protein</fullName>
    </submittedName>
</protein>
<dbReference type="EMBL" id="MU273696">
    <property type="protein sequence ID" value="KAI0029129.1"/>
    <property type="molecule type" value="Genomic_DNA"/>
</dbReference>
<organism evidence="1 2">
    <name type="scientific">Vararia minispora EC-137</name>
    <dbReference type="NCBI Taxonomy" id="1314806"/>
    <lineage>
        <taxon>Eukaryota</taxon>
        <taxon>Fungi</taxon>
        <taxon>Dikarya</taxon>
        <taxon>Basidiomycota</taxon>
        <taxon>Agaricomycotina</taxon>
        <taxon>Agaricomycetes</taxon>
        <taxon>Russulales</taxon>
        <taxon>Lachnocladiaceae</taxon>
        <taxon>Vararia</taxon>
    </lineage>
</organism>
<evidence type="ECO:0000313" key="2">
    <source>
        <dbReference type="Proteomes" id="UP000814128"/>
    </source>
</evidence>
<name>A0ACB8QBK9_9AGAM</name>
<reference evidence="1" key="1">
    <citation type="submission" date="2021-02" db="EMBL/GenBank/DDBJ databases">
        <authorList>
            <consortium name="DOE Joint Genome Institute"/>
            <person name="Ahrendt S."/>
            <person name="Looney B.P."/>
            <person name="Miyauchi S."/>
            <person name="Morin E."/>
            <person name="Drula E."/>
            <person name="Courty P.E."/>
            <person name="Chicoki N."/>
            <person name="Fauchery L."/>
            <person name="Kohler A."/>
            <person name="Kuo A."/>
            <person name="Labutti K."/>
            <person name="Pangilinan J."/>
            <person name="Lipzen A."/>
            <person name="Riley R."/>
            <person name="Andreopoulos W."/>
            <person name="He G."/>
            <person name="Johnson J."/>
            <person name="Barry K.W."/>
            <person name="Grigoriev I.V."/>
            <person name="Nagy L."/>
            <person name="Hibbett D."/>
            <person name="Henrissat B."/>
            <person name="Matheny P.B."/>
            <person name="Labbe J."/>
            <person name="Martin F."/>
        </authorList>
    </citation>
    <scope>NUCLEOTIDE SEQUENCE</scope>
    <source>
        <strain evidence="1">EC-137</strain>
    </source>
</reference>
<sequence>MDEVDGMSAGDRGRVGALATLIRKTKFQVVSIVNDRILQKMRPLMNATFNMTFRKPEEKMIRSHIMSTAFNLSGVREGMKAPANVIDNLVKGSLNTLSTWKLSSSAMDFDESKALAKMNGKYTLMPLFTVIHEILGPHWWEQTSRKTLNDKMGLYFQD</sequence>
<proteinExistence type="predicted"/>